<organism evidence="1 2">
    <name type="scientific">Willisornis vidua</name>
    <name type="common">Xingu scale-backed antbird</name>
    <dbReference type="NCBI Taxonomy" id="1566151"/>
    <lineage>
        <taxon>Eukaryota</taxon>
        <taxon>Metazoa</taxon>
        <taxon>Chordata</taxon>
        <taxon>Craniata</taxon>
        <taxon>Vertebrata</taxon>
        <taxon>Euteleostomi</taxon>
        <taxon>Archelosauria</taxon>
        <taxon>Archosauria</taxon>
        <taxon>Dinosauria</taxon>
        <taxon>Saurischia</taxon>
        <taxon>Theropoda</taxon>
        <taxon>Coelurosauria</taxon>
        <taxon>Aves</taxon>
        <taxon>Neognathae</taxon>
        <taxon>Neoaves</taxon>
        <taxon>Telluraves</taxon>
        <taxon>Australaves</taxon>
        <taxon>Passeriformes</taxon>
        <taxon>Thamnophilidae</taxon>
        <taxon>Willisornis</taxon>
    </lineage>
</organism>
<evidence type="ECO:0000313" key="1">
    <source>
        <dbReference type="EMBL" id="KAJ7426280.1"/>
    </source>
</evidence>
<sequence>MMGKVAVSSWIPSEVPQGSGLGPVLFYVVIKGLDEGTKSILGTLRWFSPSAHSVRPICRAASSPGDQNRKDMELLEQVQKRHQDGQRDGAALLGGKVGVEKEEERAGVVQPGEEKLWGDLTVALQCLRGANKKDGERLYKALE</sequence>
<reference evidence="1" key="1">
    <citation type="submission" date="2019-10" db="EMBL/GenBank/DDBJ databases">
        <authorList>
            <person name="Soares A.E.R."/>
            <person name="Aleixo A."/>
            <person name="Schneider P."/>
            <person name="Miyaki C.Y."/>
            <person name="Schneider M.P."/>
            <person name="Mello C."/>
            <person name="Vasconcelos A.T.R."/>
        </authorList>
    </citation>
    <scope>NUCLEOTIDE SEQUENCE</scope>
    <source>
        <tissue evidence="1">Muscle</tissue>
    </source>
</reference>
<protein>
    <submittedName>
        <fullName evidence="1">Uncharacterized protein</fullName>
    </submittedName>
</protein>
<name>A0ABQ9DQ15_9PASS</name>
<keyword evidence="2" id="KW-1185">Reference proteome</keyword>
<evidence type="ECO:0000313" key="2">
    <source>
        <dbReference type="Proteomes" id="UP001145742"/>
    </source>
</evidence>
<comment type="caution">
    <text evidence="1">The sequence shown here is derived from an EMBL/GenBank/DDBJ whole genome shotgun (WGS) entry which is preliminary data.</text>
</comment>
<dbReference type="EMBL" id="WHWB01032259">
    <property type="protein sequence ID" value="KAJ7426280.1"/>
    <property type="molecule type" value="Genomic_DNA"/>
</dbReference>
<gene>
    <name evidence="1" type="ORF">WISP_17435</name>
</gene>
<proteinExistence type="predicted"/>
<accession>A0ABQ9DQ15</accession>
<dbReference type="Proteomes" id="UP001145742">
    <property type="component" value="Unassembled WGS sequence"/>
</dbReference>